<dbReference type="SUPFAM" id="SSF56487">
    <property type="entry name" value="SRCR-like"/>
    <property type="match status" value="1"/>
</dbReference>
<dbReference type="AlphaFoldDB" id="D8UKG2"/>
<dbReference type="GO" id="GO:0016020">
    <property type="term" value="C:membrane"/>
    <property type="evidence" value="ECO:0007669"/>
    <property type="project" value="InterPro"/>
</dbReference>
<feature type="signal peptide" evidence="2">
    <location>
        <begin position="1"/>
        <end position="24"/>
    </location>
</feature>
<dbReference type="KEGG" id="vcn:VOLCADRAFT_108496"/>
<accession>D8UKG2</accession>
<dbReference type="OrthoDB" id="535306at2759"/>
<dbReference type="PROSITE" id="PS50287">
    <property type="entry name" value="SRCR_2"/>
    <property type="match status" value="1"/>
</dbReference>
<dbReference type="InterPro" id="IPR001190">
    <property type="entry name" value="SRCR"/>
</dbReference>
<evidence type="ECO:0000313" key="4">
    <source>
        <dbReference type="EMBL" id="EFJ39777.1"/>
    </source>
</evidence>
<proteinExistence type="predicted"/>
<dbReference type="EMBL" id="GL378447">
    <property type="protein sequence ID" value="EFJ39777.1"/>
    <property type="molecule type" value="Genomic_DNA"/>
</dbReference>
<keyword evidence="5" id="KW-1185">Reference proteome</keyword>
<keyword evidence="1" id="KW-1015">Disulfide bond</keyword>
<reference evidence="4 5" key="1">
    <citation type="journal article" date="2010" name="Science">
        <title>Genomic analysis of organismal complexity in the multicellular green alga Volvox carteri.</title>
        <authorList>
            <person name="Prochnik S.E."/>
            <person name="Umen J."/>
            <person name="Nedelcu A.M."/>
            <person name="Hallmann A."/>
            <person name="Miller S.M."/>
            <person name="Nishii I."/>
            <person name="Ferris P."/>
            <person name="Kuo A."/>
            <person name="Mitros T."/>
            <person name="Fritz-Laylin L.K."/>
            <person name="Hellsten U."/>
            <person name="Chapman J."/>
            <person name="Simakov O."/>
            <person name="Rensing S.A."/>
            <person name="Terry A."/>
            <person name="Pangilinan J."/>
            <person name="Kapitonov V."/>
            <person name="Jurka J."/>
            <person name="Salamov A."/>
            <person name="Shapiro H."/>
            <person name="Schmutz J."/>
            <person name="Grimwood J."/>
            <person name="Lindquist E."/>
            <person name="Lucas S."/>
            <person name="Grigoriev I.V."/>
            <person name="Schmitt R."/>
            <person name="Kirk D."/>
            <person name="Rokhsar D.S."/>
        </authorList>
    </citation>
    <scope>NUCLEOTIDE SEQUENCE [LARGE SCALE GENOMIC DNA]</scope>
    <source>
        <strain evidence="5">f. Nagariensis / Eve</strain>
    </source>
</reference>
<evidence type="ECO:0000313" key="5">
    <source>
        <dbReference type="Proteomes" id="UP000001058"/>
    </source>
</evidence>
<evidence type="ECO:0000259" key="3">
    <source>
        <dbReference type="PROSITE" id="PS50287"/>
    </source>
</evidence>
<dbReference type="InterPro" id="IPR036772">
    <property type="entry name" value="SRCR-like_dom_sf"/>
</dbReference>
<keyword evidence="2" id="KW-0732">Signal</keyword>
<feature type="chain" id="PRO_5003124612" description="SRCR domain-containing protein" evidence="2">
    <location>
        <begin position="25"/>
        <end position="315"/>
    </location>
</feature>
<organism evidence="5">
    <name type="scientific">Volvox carteri f. nagariensis</name>
    <dbReference type="NCBI Taxonomy" id="3068"/>
    <lineage>
        <taxon>Eukaryota</taxon>
        <taxon>Viridiplantae</taxon>
        <taxon>Chlorophyta</taxon>
        <taxon>core chlorophytes</taxon>
        <taxon>Chlorophyceae</taxon>
        <taxon>CS clade</taxon>
        <taxon>Chlamydomonadales</taxon>
        <taxon>Volvocaceae</taxon>
        <taxon>Volvox</taxon>
    </lineage>
</organism>
<evidence type="ECO:0000256" key="1">
    <source>
        <dbReference type="ARBA" id="ARBA00023157"/>
    </source>
</evidence>
<dbReference type="InParanoid" id="D8UKG2"/>
<sequence>MEPRYLVASVLLLVLFLGPDFGEAQTLRSYRNRNGVRLSGDSGSRGRLEVSSVDAWFTATPGKPSWSPVCDSPSFSDNDALVMCRMLNYTYGRKYYSPLIAYRKNETCYLKAGPCDSRGPFVGIECSHTLFETTNPPPPSPPSPPPAPPAVSNSIRFYGPYMNQYTRAVGEVEPNLADYGNGLGSFYGRFEVQVIVNGSSVWAPLCGLPDGVPEYDLFQLGNIACSQLLDWPKPFDGGVAIVFPQVSFVPFNIPDAAVNPGDFDPDKVAAWVAAVSPVGSALSIQDLDIKITLEPCESGTLFAVACMAYGERRRS</sequence>
<gene>
    <name evidence="4" type="ORF">VOLCADRAFT_108496</name>
</gene>
<protein>
    <recommendedName>
        <fullName evidence="3">SRCR domain-containing protein</fullName>
    </recommendedName>
</protein>
<dbReference type="Gene3D" id="3.10.250.10">
    <property type="entry name" value="SRCR-like domain"/>
    <property type="match status" value="1"/>
</dbReference>
<feature type="domain" description="SRCR" evidence="3">
    <location>
        <begin position="36"/>
        <end position="88"/>
    </location>
</feature>
<dbReference type="SMART" id="SM00202">
    <property type="entry name" value="SR"/>
    <property type="match status" value="1"/>
</dbReference>
<name>D8UKG2_VOLCA</name>
<dbReference type="RefSeq" id="XP_002959154.1">
    <property type="nucleotide sequence ID" value="XM_002959108.1"/>
</dbReference>
<evidence type="ECO:0000256" key="2">
    <source>
        <dbReference type="SAM" id="SignalP"/>
    </source>
</evidence>
<dbReference type="GeneID" id="9626046"/>
<dbReference type="Proteomes" id="UP000001058">
    <property type="component" value="Unassembled WGS sequence"/>
</dbReference>